<dbReference type="SUPFAM" id="SSF51569">
    <property type="entry name" value="Aldolase"/>
    <property type="match status" value="1"/>
</dbReference>
<dbReference type="GO" id="GO:0016829">
    <property type="term" value="F:lyase activity"/>
    <property type="evidence" value="ECO:0007669"/>
    <property type="project" value="UniProtKB-KW"/>
</dbReference>
<dbReference type="InterPro" id="IPR002220">
    <property type="entry name" value="DapA-like"/>
</dbReference>
<keyword evidence="1" id="KW-0456">Lyase</keyword>
<sequence>MSVYENPRTTGVTFSDRLLARVCALEGIASVKIAPVPADPEGASRRISTVRALLPRGVTVGVSGDPTAAVGLTAGADAWYSVLAGLLPGPCLEITRAAAAGDARTALAISDSLSALWELMLAHGSLRVVSAVATELGLAPTGALPRPLLPLDQAAHARIRAALAGVRGS</sequence>
<gene>
    <name evidence="2" type="ORF">N869_04435</name>
</gene>
<dbReference type="AlphaFoldDB" id="A0A0A0BRJ5"/>
<dbReference type="RefSeq" id="WP_052105458.1">
    <property type="nucleotide sequence ID" value="NZ_AXCZ01000138.1"/>
</dbReference>
<accession>A0A0A0BRJ5</accession>
<dbReference type="Proteomes" id="UP000054314">
    <property type="component" value="Unassembled WGS sequence"/>
</dbReference>
<dbReference type="EMBL" id="AXCZ01000138">
    <property type="protein sequence ID" value="KGM10601.1"/>
    <property type="molecule type" value="Genomic_DNA"/>
</dbReference>
<dbReference type="Pfam" id="PF00701">
    <property type="entry name" value="DHDPS"/>
    <property type="match status" value="1"/>
</dbReference>
<name>A0A0A0BRJ5_9CELL</name>
<evidence type="ECO:0000313" key="2">
    <source>
        <dbReference type="EMBL" id="KGM10601.1"/>
    </source>
</evidence>
<evidence type="ECO:0000313" key="3">
    <source>
        <dbReference type="Proteomes" id="UP000054314"/>
    </source>
</evidence>
<protein>
    <submittedName>
        <fullName evidence="2">Dihydrodipicolinate synthase</fullName>
    </submittedName>
</protein>
<proteinExistence type="predicted"/>
<organism evidence="2 3">
    <name type="scientific">Cellulomonas bogoriensis 69B4 = DSM 16987</name>
    <dbReference type="NCBI Taxonomy" id="1386082"/>
    <lineage>
        <taxon>Bacteria</taxon>
        <taxon>Bacillati</taxon>
        <taxon>Actinomycetota</taxon>
        <taxon>Actinomycetes</taxon>
        <taxon>Micrococcales</taxon>
        <taxon>Cellulomonadaceae</taxon>
        <taxon>Cellulomonas</taxon>
    </lineage>
</organism>
<keyword evidence="3" id="KW-1185">Reference proteome</keyword>
<dbReference type="Gene3D" id="3.20.20.70">
    <property type="entry name" value="Aldolase class I"/>
    <property type="match status" value="1"/>
</dbReference>
<evidence type="ECO:0000256" key="1">
    <source>
        <dbReference type="ARBA" id="ARBA00023239"/>
    </source>
</evidence>
<comment type="caution">
    <text evidence="2">The sequence shown here is derived from an EMBL/GenBank/DDBJ whole genome shotgun (WGS) entry which is preliminary data.</text>
</comment>
<dbReference type="InterPro" id="IPR013785">
    <property type="entry name" value="Aldolase_TIM"/>
</dbReference>
<reference evidence="2 3" key="1">
    <citation type="submission" date="2013-08" db="EMBL/GenBank/DDBJ databases">
        <title>Genome sequencing of Cellulomonas bogoriensis 69B4.</title>
        <authorList>
            <person name="Chen F."/>
            <person name="Li Y."/>
            <person name="Wang G."/>
        </authorList>
    </citation>
    <scope>NUCLEOTIDE SEQUENCE [LARGE SCALE GENOMIC DNA]</scope>
    <source>
        <strain evidence="2 3">69B4</strain>
    </source>
</reference>